<dbReference type="InterPro" id="IPR015424">
    <property type="entry name" value="PyrdxlP-dep_Trfase"/>
</dbReference>
<dbReference type="InterPro" id="IPR012749">
    <property type="entry name" value="WecE-like"/>
</dbReference>
<accession>A0ABR6WUA8</accession>
<keyword evidence="1" id="KW-0663">Pyridoxal phosphate</keyword>
<protein>
    <submittedName>
        <fullName evidence="2">dTDP-4-amino-4,6-dideoxygalactose transaminase</fullName>
        <ecNumber evidence="2">2.6.1.59</ecNumber>
    </submittedName>
</protein>
<dbReference type="InterPro" id="IPR015422">
    <property type="entry name" value="PyrdxlP-dep_Trfase_small"/>
</dbReference>
<dbReference type="RefSeq" id="WP_186841853.1">
    <property type="nucleotide sequence ID" value="NZ_WJBC01000006.1"/>
</dbReference>
<dbReference type="InterPro" id="IPR015421">
    <property type="entry name" value="PyrdxlP-dep_Trfase_major"/>
</dbReference>
<keyword evidence="2" id="KW-0032">Aminotransferase</keyword>
<dbReference type="EMBL" id="WJBC01000006">
    <property type="protein sequence ID" value="MBC3803965.1"/>
    <property type="molecule type" value="Genomic_DNA"/>
</dbReference>
<comment type="caution">
    <text evidence="2">The sequence shown here is derived from an EMBL/GenBank/DDBJ whole genome shotgun (WGS) entry which is preliminary data.</text>
</comment>
<comment type="similarity">
    <text evidence="1">Belongs to the DegT/DnrJ/EryC1 family.</text>
</comment>
<dbReference type="InterPro" id="IPR000653">
    <property type="entry name" value="DegT/StrS_aminotransferase"/>
</dbReference>
<gene>
    <name evidence="2" type="primary">rffA</name>
    <name evidence="2" type="synonym">fcnA</name>
    <name evidence="2" type="synonym">wecE</name>
    <name evidence="2" type="ORF">GH808_05885</name>
</gene>
<dbReference type="NCBIfam" id="NF008687">
    <property type="entry name" value="PRK11706.1"/>
    <property type="match status" value="1"/>
</dbReference>
<keyword evidence="2" id="KW-0808">Transferase</keyword>
<evidence type="ECO:0000256" key="1">
    <source>
        <dbReference type="RuleBase" id="RU004508"/>
    </source>
</evidence>
<reference evidence="2 3" key="1">
    <citation type="journal article" date="2020" name="mSystems">
        <title>Defining Genomic and Predicted Metabolic Features of the Acetobacterium Genus.</title>
        <authorList>
            <person name="Ross D.E."/>
            <person name="Marshall C.W."/>
            <person name="Gulliver D."/>
            <person name="May H.D."/>
            <person name="Norman R.S."/>
        </authorList>
    </citation>
    <scope>NUCLEOTIDE SEQUENCE [LARGE SCALE GENOMIC DNA]</scope>
    <source>
        <strain evidence="2 3">DSM 8238</strain>
    </source>
</reference>
<evidence type="ECO:0000313" key="2">
    <source>
        <dbReference type="EMBL" id="MBC3803965.1"/>
    </source>
</evidence>
<dbReference type="Pfam" id="PF01041">
    <property type="entry name" value="DegT_DnrJ_EryC1"/>
    <property type="match status" value="1"/>
</dbReference>
<name>A0ABR6WUA8_9FIRM</name>
<dbReference type="SUPFAM" id="SSF53383">
    <property type="entry name" value="PLP-dependent transferases"/>
    <property type="match status" value="1"/>
</dbReference>
<dbReference type="PANTHER" id="PTHR30244">
    <property type="entry name" value="TRANSAMINASE"/>
    <property type="match status" value="1"/>
</dbReference>
<evidence type="ECO:0000313" key="3">
    <source>
        <dbReference type="Proteomes" id="UP000603234"/>
    </source>
</evidence>
<dbReference type="PIRSF" id="PIRSF000390">
    <property type="entry name" value="PLP_StrS"/>
    <property type="match status" value="1"/>
</dbReference>
<dbReference type="Proteomes" id="UP000603234">
    <property type="component" value="Unassembled WGS sequence"/>
</dbReference>
<sequence>MIPFNIPLCLGTEIKYIEAAITKNHQISGDGPFTKACSDWLCQKAQVPGAFLTSSGTAALEMTALLAGITPGDEVIMPAFTFVTTANAFALRGATIVFVDIRPDTLNINETLIEAAITPRTKVIVPVHYGGIGCEMEAIMAIAKRHNLLVVEDAAQGMMASYKNKALGSIGDLGCYSFHETKNYTMGEGGALLINRENLLERATIIRDMGTNRHDFLAGRVDKYSWVDLGSSYLPSELNAAHLYAQLEAAEMVNTRRLSIWQRYFEQLTPLAEAGRIDLPVVPEHCTHNGHLFYIKTASQSERDDLVAWLKQDQINTVFHYTPLHETPGGQKFGRFHGADRYTTSESLRLLRLPLFYSLTEDELATVVERITAFFKK</sequence>
<dbReference type="EC" id="2.6.1.59" evidence="2"/>
<dbReference type="Gene3D" id="3.90.1150.10">
    <property type="entry name" value="Aspartate Aminotransferase, domain 1"/>
    <property type="match status" value="1"/>
</dbReference>
<proteinExistence type="inferred from homology"/>
<dbReference type="CDD" id="cd00616">
    <property type="entry name" value="AHBA_syn"/>
    <property type="match status" value="1"/>
</dbReference>
<organism evidence="2 3">
    <name type="scientific">Acetobacterium fimetarium</name>
    <dbReference type="NCBI Taxonomy" id="52691"/>
    <lineage>
        <taxon>Bacteria</taxon>
        <taxon>Bacillati</taxon>
        <taxon>Bacillota</taxon>
        <taxon>Clostridia</taxon>
        <taxon>Eubacteriales</taxon>
        <taxon>Eubacteriaceae</taxon>
        <taxon>Acetobacterium</taxon>
    </lineage>
</organism>
<dbReference type="NCBIfam" id="TIGR02379">
    <property type="entry name" value="ECA_wecE"/>
    <property type="match status" value="1"/>
</dbReference>
<keyword evidence="3" id="KW-1185">Reference proteome</keyword>
<dbReference type="GO" id="GO:0019180">
    <property type="term" value="F:dTDP-4-amino-4,6-dideoxygalactose transaminase activity"/>
    <property type="evidence" value="ECO:0007669"/>
    <property type="project" value="UniProtKB-EC"/>
</dbReference>
<dbReference type="Gene3D" id="3.40.640.10">
    <property type="entry name" value="Type I PLP-dependent aspartate aminotransferase-like (Major domain)"/>
    <property type="match status" value="1"/>
</dbReference>
<dbReference type="PANTHER" id="PTHR30244:SF34">
    <property type="entry name" value="DTDP-4-AMINO-4,6-DIDEOXYGALACTOSE TRANSAMINASE"/>
    <property type="match status" value="1"/>
</dbReference>